<organism evidence="3 4">
    <name type="scientific">Niallia taxi</name>
    <dbReference type="NCBI Taxonomy" id="2499688"/>
    <lineage>
        <taxon>Bacteria</taxon>
        <taxon>Bacillati</taxon>
        <taxon>Bacillota</taxon>
        <taxon>Bacilli</taxon>
        <taxon>Bacillales</taxon>
        <taxon>Bacillaceae</taxon>
        <taxon>Niallia</taxon>
    </lineage>
</organism>
<accession>A0A3S2U7R3</accession>
<dbReference type="PANTHER" id="PTHR22916">
    <property type="entry name" value="GLYCOSYLTRANSFERASE"/>
    <property type="match status" value="1"/>
</dbReference>
<comment type="caution">
    <text evidence="3">The sequence shown here is derived from an EMBL/GenBank/DDBJ whole genome shotgun (WGS) entry which is preliminary data.</text>
</comment>
<protein>
    <submittedName>
        <fullName evidence="3">Glycosyltransferase</fullName>
    </submittedName>
</protein>
<comment type="similarity">
    <text evidence="1">Belongs to the glycosyltransferase 2 family.</text>
</comment>
<reference evidence="3 4" key="1">
    <citation type="submission" date="2019-01" db="EMBL/GenBank/DDBJ databases">
        <title>Bacillus sp. M5HDSG1-1, whole genome shotgun sequence.</title>
        <authorList>
            <person name="Tuo L."/>
        </authorList>
    </citation>
    <scope>NUCLEOTIDE SEQUENCE [LARGE SCALE GENOMIC DNA]</scope>
    <source>
        <strain evidence="3 4">M5HDSG1-1</strain>
    </source>
</reference>
<evidence type="ECO:0000259" key="2">
    <source>
        <dbReference type="Pfam" id="PF00535"/>
    </source>
</evidence>
<dbReference type="Proteomes" id="UP000288024">
    <property type="component" value="Unassembled WGS sequence"/>
</dbReference>
<name>A0A3S2U7R3_9BACI</name>
<evidence type="ECO:0000313" key="3">
    <source>
        <dbReference type="EMBL" id="RVT58621.1"/>
    </source>
</evidence>
<dbReference type="GO" id="GO:0016758">
    <property type="term" value="F:hexosyltransferase activity"/>
    <property type="evidence" value="ECO:0007669"/>
    <property type="project" value="UniProtKB-ARBA"/>
</dbReference>
<dbReference type="RefSeq" id="WP_127740875.1">
    <property type="nucleotide sequence ID" value="NZ_JARMUX010000005.1"/>
</dbReference>
<sequence length="241" mass="27939">MPSYNSKDFISDSIQSVMSQTYSNWELIIVDDCSTDGTQALLAEWEQADKRIHVKYRKENGGAAMARNMAIDNASGRYIAFLDSDDRWKPHKLELQLGFMQENSYAFTFSSYEYITRDGESLKKWVHAPKVISYQDMLKNTIVGCLTVIVDRSIVGPFQMPNIRTRQDLATWLSILKKGHNAYGMTEILAEYRVGNDSISNNKWKSAQKTWFVYREIERLNLAKAAWCFSHYAYHAIRKRM</sequence>
<dbReference type="PANTHER" id="PTHR22916:SF3">
    <property type="entry name" value="UDP-GLCNAC:BETAGAL BETA-1,3-N-ACETYLGLUCOSAMINYLTRANSFERASE-LIKE PROTEIN 1"/>
    <property type="match status" value="1"/>
</dbReference>
<proteinExistence type="inferred from homology"/>
<dbReference type="InterPro" id="IPR029044">
    <property type="entry name" value="Nucleotide-diphossugar_trans"/>
</dbReference>
<evidence type="ECO:0000313" key="4">
    <source>
        <dbReference type="Proteomes" id="UP000288024"/>
    </source>
</evidence>
<evidence type="ECO:0000256" key="1">
    <source>
        <dbReference type="ARBA" id="ARBA00006739"/>
    </source>
</evidence>
<dbReference type="InterPro" id="IPR001173">
    <property type="entry name" value="Glyco_trans_2-like"/>
</dbReference>
<dbReference type="CDD" id="cd00761">
    <property type="entry name" value="Glyco_tranf_GTA_type"/>
    <property type="match status" value="1"/>
</dbReference>
<dbReference type="NCBIfam" id="NF047683">
    <property type="entry name" value="TeichurnBiosyTuaG"/>
    <property type="match status" value="1"/>
</dbReference>
<dbReference type="Pfam" id="PF00535">
    <property type="entry name" value="Glycos_transf_2"/>
    <property type="match status" value="1"/>
</dbReference>
<dbReference type="EMBL" id="RZTZ01000012">
    <property type="protein sequence ID" value="RVT58621.1"/>
    <property type="molecule type" value="Genomic_DNA"/>
</dbReference>
<keyword evidence="3" id="KW-0808">Transferase</keyword>
<dbReference type="FunFam" id="3.90.550.10:FF:000130">
    <property type="entry name" value="Family 2 glycosyl transferase"/>
    <property type="match status" value="1"/>
</dbReference>
<dbReference type="SUPFAM" id="SSF53448">
    <property type="entry name" value="Nucleotide-diphospho-sugar transferases"/>
    <property type="match status" value="1"/>
</dbReference>
<dbReference type="Gene3D" id="3.90.550.10">
    <property type="entry name" value="Spore Coat Polysaccharide Biosynthesis Protein SpsA, Chain A"/>
    <property type="match status" value="1"/>
</dbReference>
<keyword evidence="4" id="KW-1185">Reference proteome</keyword>
<dbReference type="AlphaFoldDB" id="A0A3S2U7R3"/>
<feature type="domain" description="Glycosyltransferase 2-like" evidence="2">
    <location>
        <begin position="1"/>
        <end position="120"/>
    </location>
</feature>
<gene>
    <name evidence="3" type="ORF">EM808_21710</name>
</gene>